<feature type="compositionally biased region" description="Basic and acidic residues" evidence="1">
    <location>
        <begin position="109"/>
        <end position="127"/>
    </location>
</feature>
<dbReference type="AlphaFoldDB" id="A0AAV7NIY3"/>
<dbReference type="EMBL" id="JANPWB010000012">
    <property type="protein sequence ID" value="KAJ1112775.1"/>
    <property type="molecule type" value="Genomic_DNA"/>
</dbReference>
<comment type="caution">
    <text evidence="2">The sequence shown here is derived from an EMBL/GenBank/DDBJ whole genome shotgun (WGS) entry which is preliminary data.</text>
</comment>
<sequence length="147" mass="16293">MWGALESLNARLLPLREALPAGVIYPTFFQFQKWHRDTFVPHLQLRSPAEHNHTCGVAVRAPGDLWSGCSVWKSWPACAGTITAGDPAASVLLALAAYRVQSAPPWETSEARRAREDMVGPRGEERGGTGCRAYRLQDWRVAARSYC</sequence>
<evidence type="ECO:0000313" key="3">
    <source>
        <dbReference type="Proteomes" id="UP001066276"/>
    </source>
</evidence>
<protein>
    <submittedName>
        <fullName evidence="2">Uncharacterized protein</fullName>
    </submittedName>
</protein>
<feature type="region of interest" description="Disordered" evidence="1">
    <location>
        <begin position="108"/>
        <end position="127"/>
    </location>
</feature>
<reference evidence="2" key="1">
    <citation type="journal article" date="2022" name="bioRxiv">
        <title>Sequencing and chromosome-scale assembly of the giantPleurodeles waltlgenome.</title>
        <authorList>
            <person name="Brown T."/>
            <person name="Elewa A."/>
            <person name="Iarovenko S."/>
            <person name="Subramanian E."/>
            <person name="Araus A.J."/>
            <person name="Petzold A."/>
            <person name="Susuki M."/>
            <person name="Suzuki K.-i.T."/>
            <person name="Hayashi T."/>
            <person name="Toyoda A."/>
            <person name="Oliveira C."/>
            <person name="Osipova E."/>
            <person name="Leigh N.D."/>
            <person name="Simon A."/>
            <person name="Yun M.H."/>
        </authorList>
    </citation>
    <scope>NUCLEOTIDE SEQUENCE</scope>
    <source>
        <strain evidence="2">20211129_DDA</strain>
        <tissue evidence="2">Liver</tissue>
    </source>
</reference>
<gene>
    <name evidence="2" type="ORF">NDU88_001036</name>
</gene>
<name>A0AAV7NIY3_PLEWA</name>
<accession>A0AAV7NIY3</accession>
<organism evidence="2 3">
    <name type="scientific">Pleurodeles waltl</name>
    <name type="common">Iberian ribbed newt</name>
    <dbReference type="NCBI Taxonomy" id="8319"/>
    <lineage>
        <taxon>Eukaryota</taxon>
        <taxon>Metazoa</taxon>
        <taxon>Chordata</taxon>
        <taxon>Craniata</taxon>
        <taxon>Vertebrata</taxon>
        <taxon>Euteleostomi</taxon>
        <taxon>Amphibia</taxon>
        <taxon>Batrachia</taxon>
        <taxon>Caudata</taxon>
        <taxon>Salamandroidea</taxon>
        <taxon>Salamandridae</taxon>
        <taxon>Pleurodelinae</taxon>
        <taxon>Pleurodeles</taxon>
    </lineage>
</organism>
<keyword evidence="3" id="KW-1185">Reference proteome</keyword>
<dbReference type="Proteomes" id="UP001066276">
    <property type="component" value="Chromosome 8"/>
</dbReference>
<evidence type="ECO:0000313" key="2">
    <source>
        <dbReference type="EMBL" id="KAJ1112775.1"/>
    </source>
</evidence>
<evidence type="ECO:0000256" key="1">
    <source>
        <dbReference type="SAM" id="MobiDB-lite"/>
    </source>
</evidence>
<proteinExistence type="predicted"/>